<reference evidence="2" key="1">
    <citation type="submission" date="2021-01" db="EMBL/GenBank/DDBJ databases">
        <authorList>
            <person name="Corre E."/>
            <person name="Pelletier E."/>
            <person name="Niang G."/>
            <person name="Scheremetjew M."/>
            <person name="Finn R."/>
            <person name="Kale V."/>
            <person name="Holt S."/>
            <person name="Cochrane G."/>
            <person name="Meng A."/>
            <person name="Brown T."/>
            <person name="Cohen L."/>
        </authorList>
    </citation>
    <scope>NUCLEOTIDE SEQUENCE</scope>
    <source>
        <strain evidence="2">ECT3854</strain>
    </source>
</reference>
<dbReference type="EMBL" id="HBFW01009079">
    <property type="protein sequence ID" value="CAD8934859.1"/>
    <property type="molecule type" value="Transcribed_RNA"/>
</dbReference>
<dbReference type="InterPro" id="IPR002489">
    <property type="entry name" value="Glu_synth_asu_C"/>
</dbReference>
<name>A0A7S1D365_CYCTE</name>
<feature type="domain" description="Glutamate synthase alpha subunit C-terminal" evidence="1">
    <location>
        <begin position="1"/>
        <end position="54"/>
    </location>
</feature>
<accession>A0A7S1D365</accession>
<sequence length="144" mass="15333">MTGGVVVMLGSVGRNVGAGMTGGIGYFYDADGTFESKVNTEIVKVQRVSTEAGEAQLKSMVERHFEKTGSDRAGDLLKNWDAEVGKFWQIYPPSEADSAVVKEQELEVVNGSGIRVSASAPDGELCFLRVGAQLSPDQTARCAD</sequence>
<dbReference type="Gene3D" id="2.160.20.60">
    <property type="entry name" value="Glutamate synthase, alpha subunit, C-terminal domain"/>
    <property type="match status" value="1"/>
</dbReference>
<dbReference type="InterPro" id="IPR036485">
    <property type="entry name" value="Glu_synth_asu_C_sf"/>
</dbReference>
<gene>
    <name evidence="2" type="ORF">CTEN0397_LOCUS5892</name>
</gene>
<dbReference type="AlphaFoldDB" id="A0A7S1D365"/>
<dbReference type="GO" id="GO:0016491">
    <property type="term" value="F:oxidoreductase activity"/>
    <property type="evidence" value="ECO:0007669"/>
    <property type="project" value="InterPro"/>
</dbReference>
<organism evidence="2">
    <name type="scientific">Cyclophora tenuis</name>
    <name type="common">Marine diatom</name>
    <dbReference type="NCBI Taxonomy" id="216820"/>
    <lineage>
        <taxon>Eukaryota</taxon>
        <taxon>Sar</taxon>
        <taxon>Stramenopiles</taxon>
        <taxon>Ochrophyta</taxon>
        <taxon>Bacillariophyta</taxon>
        <taxon>Fragilariophyceae</taxon>
        <taxon>Fragilariophycidae</taxon>
        <taxon>Cyclophorales</taxon>
        <taxon>Cyclophoraceae</taxon>
        <taxon>Cyclophora</taxon>
    </lineage>
</organism>
<dbReference type="PANTHER" id="PTHR43100:SF2">
    <property type="entry name" value="BNAA03G19380D PROTEIN"/>
    <property type="match status" value="1"/>
</dbReference>
<dbReference type="Pfam" id="PF01493">
    <property type="entry name" value="GXGXG"/>
    <property type="match status" value="1"/>
</dbReference>
<evidence type="ECO:0000313" key="2">
    <source>
        <dbReference type="EMBL" id="CAD8934859.1"/>
    </source>
</evidence>
<dbReference type="InterPro" id="IPR051394">
    <property type="entry name" value="Glutamate_Synthase"/>
</dbReference>
<dbReference type="SUPFAM" id="SSF69336">
    <property type="entry name" value="Alpha subunit of glutamate synthase, C-terminal domain"/>
    <property type="match status" value="1"/>
</dbReference>
<proteinExistence type="predicted"/>
<protein>
    <recommendedName>
        <fullName evidence="1">Glutamate synthase alpha subunit C-terminal domain-containing protein</fullName>
    </recommendedName>
</protein>
<evidence type="ECO:0000259" key="1">
    <source>
        <dbReference type="Pfam" id="PF01493"/>
    </source>
</evidence>
<dbReference type="PANTHER" id="PTHR43100">
    <property type="entry name" value="GLUTAMATE SYNTHASE [NADPH] SMALL CHAIN"/>
    <property type="match status" value="1"/>
</dbReference>